<dbReference type="Gene3D" id="1.10.540.10">
    <property type="entry name" value="Acyl-CoA dehydrogenase/oxidase, N-terminal domain"/>
    <property type="match status" value="1"/>
</dbReference>
<evidence type="ECO:0000313" key="10">
    <source>
        <dbReference type="Proteomes" id="UP000336646"/>
    </source>
</evidence>
<sequence length="408" mass="45171">MEVVPLSDVTNTEFTPFQGIPLDPRTDYYRVFEDIEGEDLEWWKKARDFCEFARPFVNDAWEKAEYNIPGAEEAARRGLIRDGIDIEGQPAMSIRAKRMIGMEASRLDASTATAFGVQAGLAMQSINSFGTDEQKAKYLGPMSRMEIRGAFALTEPDHGSDSIALETTAVRDGDDWVINGEKKWIGHGSVGHITVVYARMEDGKVGAFIVDQDQEGYEATTITGKGSLRGIPQAEIKLNNVRVSDDRRLPGCKSFRDTAQVLMSTRIGVAWSALGLAIDCYEKALKYASERHQFGRPLIKNQIIQQRLADMLMDVTGMALYCKRLLELEESGEVTEQQAALAKVHNTRAARRVAANARDMFGGVGILLENDVIRHFTDIETLHTYEGTDTMQSLIVGKSITGVGAFTS</sequence>
<dbReference type="OrthoDB" id="9770681at2"/>
<name>A0A6C1U334_9CORY</name>
<dbReference type="InterPro" id="IPR046373">
    <property type="entry name" value="Acyl-CoA_Oxase/DH_mid-dom_sf"/>
</dbReference>
<dbReference type="GO" id="GO:0006635">
    <property type="term" value="P:fatty acid beta-oxidation"/>
    <property type="evidence" value="ECO:0007669"/>
    <property type="project" value="InterPro"/>
</dbReference>
<evidence type="ECO:0000256" key="3">
    <source>
        <dbReference type="ARBA" id="ARBA00022630"/>
    </source>
</evidence>
<dbReference type="Pfam" id="PF02771">
    <property type="entry name" value="Acyl-CoA_dh_N"/>
    <property type="match status" value="1"/>
</dbReference>
<evidence type="ECO:0000256" key="2">
    <source>
        <dbReference type="ARBA" id="ARBA00009347"/>
    </source>
</evidence>
<comment type="similarity">
    <text evidence="2 5">Belongs to the acyl-CoA dehydrogenase family.</text>
</comment>
<reference evidence="9 10" key="1">
    <citation type="submission" date="2018-12" db="EMBL/GenBank/DDBJ databases">
        <title>Corynebacterium sanguinis sp. nov., a clinically-associated and environmental corynebacterium.</title>
        <authorList>
            <person name="Gonzales-Siles L."/>
            <person name="Jaen-Luchoro D."/>
            <person name="Cardew S."/>
            <person name="Inganas E."/>
            <person name="Ohlen M."/>
            <person name="Jensie-Markopolous S."/>
            <person name="Pinyeiro-Iglesias B."/>
            <person name="Molin K."/>
            <person name="Skovbjerg S."/>
            <person name="Svensson-Stadler L."/>
            <person name="Funke G."/>
            <person name="Moore E.R.B."/>
        </authorList>
    </citation>
    <scope>NUCLEOTIDE SEQUENCE [LARGE SCALE GENOMIC DNA]</scope>
    <source>
        <strain evidence="9 10">58734</strain>
    </source>
</reference>
<keyword evidence="3 5" id="KW-0285">Flavoprotein</keyword>
<dbReference type="Proteomes" id="UP000336646">
    <property type="component" value="Unassembled WGS sequence"/>
</dbReference>
<feature type="domain" description="Acyl-CoA oxidase/dehydrogenase middle" evidence="7">
    <location>
        <begin position="150"/>
        <end position="241"/>
    </location>
</feature>
<dbReference type="InterPro" id="IPR013786">
    <property type="entry name" value="AcylCoA_DH/ox_N"/>
</dbReference>
<feature type="domain" description="Acyl-CoA dehydrogenase/oxidase N-terminal" evidence="8">
    <location>
        <begin position="41"/>
        <end position="146"/>
    </location>
</feature>
<dbReference type="Pfam" id="PF00441">
    <property type="entry name" value="Acyl-CoA_dh_1"/>
    <property type="match status" value="1"/>
</dbReference>
<dbReference type="Gene3D" id="2.40.110.10">
    <property type="entry name" value="Butyryl-CoA Dehydrogenase, subunit A, domain 2"/>
    <property type="match status" value="1"/>
</dbReference>
<dbReference type="InterPro" id="IPR037069">
    <property type="entry name" value="AcylCoA_DH/ox_N_sf"/>
</dbReference>
<evidence type="ECO:0000256" key="5">
    <source>
        <dbReference type="RuleBase" id="RU362125"/>
    </source>
</evidence>
<evidence type="ECO:0000313" key="9">
    <source>
        <dbReference type="EMBL" id="TVS29293.1"/>
    </source>
</evidence>
<gene>
    <name evidence="9" type="ORF">EKI59_03945</name>
</gene>
<dbReference type="InterPro" id="IPR006089">
    <property type="entry name" value="Acyl-CoA_DH_CS"/>
</dbReference>
<comment type="caution">
    <text evidence="9">The sequence shown here is derived from an EMBL/GenBank/DDBJ whole genome shotgun (WGS) entry which is preliminary data.</text>
</comment>
<dbReference type="PANTHER" id="PTHR43188">
    <property type="entry name" value="ACYL-COENZYME A OXIDASE"/>
    <property type="match status" value="1"/>
</dbReference>
<dbReference type="GO" id="GO:0003995">
    <property type="term" value="F:acyl-CoA dehydrogenase activity"/>
    <property type="evidence" value="ECO:0007669"/>
    <property type="project" value="InterPro"/>
</dbReference>
<evidence type="ECO:0000256" key="4">
    <source>
        <dbReference type="ARBA" id="ARBA00022827"/>
    </source>
</evidence>
<dbReference type="SUPFAM" id="SSF56645">
    <property type="entry name" value="Acyl-CoA dehydrogenase NM domain-like"/>
    <property type="match status" value="1"/>
</dbReference>
<accession>A0A6C1U334</accession>
<dbReference type="Pfam" id="PF02770">
    <property type="entry name" value="Acyl-CoA_dh_M"/>
    <property type="match status" value="1"/>
</dbReference>
<keyword evidence="5" id="KW-0560">Oxidoreductase</keyword>
<dbReference type="InterPro" id="IPR009100">
    <property type="entry name" value="AcylCoA_DH/oxidase_NM_dom_sf"/>
</dbReference>
<feature type="domain" description="Acyl-CoA dehydrogenase/oxidase C-terminal" evidence="6">
    <location>
        <begin position="259"/>
        <end position="400"/>
    </location>
</feature>
<dbReference type="EMBL" id="RXIR01000006">
    <property type="protein sequence ID" value="TVS29293.1"/>
    <property type="molecule type" value="Genomic_DNA"/>
</dbReference>
<protein>
    <submittedName>
        <fullName evidence="9">Acyl-CoA dehydrogenase</fullName>
    </submittedName>
</protein>
<dbReference type="PROSITE" id="PS00073">
    <property type="entry name" value="ACYL_COA_DH_2"/>
    <property type="match status" value="1"/>
</dbReference>
<keyword evidence="4 5" id="KW-0274">FAD</keyword>
<dbReference type="GO" id="GO:0050660">
    <property type="term" value="F:flavin adenine dinucleotide binding"/>
    <property type="evidence" value="ECO:0007669"/>
    <property type="project" value="InterPro"/>
</dbReference>
<dbReference type="InterPro" id="IPR006091">
    <property type="entry name" value="Acyl-CoA_Oxase/DH_mid-dom"/>
</dbReference>
<evidence type="ECO:0000259" key="8">
    <source>
        <dbReference type="Pfam" id="PF02771"/>
    </source>
</evidence>
<dbReference type="InterPro" id="IPR036250">
    <property type="entry name" value="AcylCo_DH-like_C"/>
</dbReference>
<dbReference type="PANTHER" id="PTHR43188:SF1">
    <property type="entry name" value="ACYL-COA DEHYDROGENASE"/>
    <property type="match status" value="1"/>
</dbReference>
<evidence type="ECO:0000259" key="7">
    <source>
        <dbReference type="Pfam" id="PF02770"/>
    </source>
</evidence>
<dbReference type="SUPFAM" id="SSF47203">
    <property type="entry name" value="Acyl-CoA dehydrogenase C-terminal domain-like"/>
    <property type="match status" value="1"/>
</dbReference>
<dbReference type="InterPro" id="IPR045008">
    <property type="entry name" value="ACX4-like"/>
</dbReference>
<dbReference type="InterPro" id="IPR009075">
    <property type="entry name" value="AcylCo_DH/oxidase_C"/>
</dbReference>
<dbReference type="AlphaFoldDB" id="A0A6C1U334"/>
<comment type="cofactor">
    <cofactor evidence="1 5">
        <name>FAD</name>
        <dbReference type="ChEBI" id="CHEBI:57692"/>
    </cofactor>
</comment>
<dbReference type="Gene3D" id="1.20.140.10">
    <property type="entry name" value="Butyryl-CoA Dehydrogenase, subunit A, domain 3"/>
    <property type="match status" value="1"/>
</dbReference>
<organism evidence="9 10">
    <name type="scientific">Corynebacterium sanguinis</name>
    <dbReference type="NCBI Taxonomy" id="2594913"/>
    <lineage>
        <taxon>Bacteria</taxon>
        <taxon>Bacillati</taxon>
        <taxon>Actinomycetota</taxon>
        <taxon>Actinomycetes</taxon>
        <taxon>Mycobacteriales</taxon>
        <taxon>Corynebacteriaceae</taxon>
        <taxon>Corynebacterium</taxon>
    </lineage>
</organism>
<evidence type="ECO:0000259" key="6">
    <source>
        <dbReference type="Pfam" id="PF00441"/>
    </source>
</evidence>
<evidence type="ECO:0000256" key="1">
    <source>
        <dbReference type="ARBA" id="ARBA00001974"/>
    </source>
</evidence>
<proteinExistence type="inferred from homology"/>